<evidence type="ECO:0000256" key="1">
    <source>
        <dbReference type="ARBA" id="ARBA00007825"/>
    </source>
</evidence>
<dbReference type="InterPro" id="IPR015889">
    <property type="entry name" value="Intradiol_dOase_core"/>
</dbReference>
<dbReference type="Proteomes" id="UP000604475">
    <property type="component" value="Unassembled WGS sequence"/>
</dbReference>
<keyword evidence="3 5" id="KW-0560">Oxidoreductase</keyword>
<evidence type="ECO:0000313" key="5">
    <source>
        <dbReference type="EMBL" id="MBL7629797.1"/>
    </source>
</evidence>
<dbReference type="InterPro" id="IPR000627">
    <property type="entry name" value="Intradiol_dOase_C"/>
</dbReference>
<dbReference type="SUPFAM" id="SSF49482">
    <property type="entry name" value="Aromatic compound dioxygenase"/>
    <property type="match status" value="1"/>
</dbReference>
<dbReference type="AlphaFoldDB" id="A0A937RGJ7"/>
<comment type="similarity">
    <text evidence="1">Belongs to the intradiol ring-cleavage dioxygenase family.</text>
</comment>
<reference evidence="5" key="1">
    <citation type="submission" date="2020-12" db="EMBL/GenBank/DDBJ databases">
        <title>Genomic characterization of non-nitrogen-fixing Frankia strains.</title>
        <authorList>
            <person name="Carlos-Shanley C."/>
            <person name="Guerra T."/>
            <person name="Hahn D."/>
        </authorList>
    </citation>
    <scope>NUCLEOTIDE SEQUENCE</scope>
    <source>
        <strain evidence="5">CN6</strain>
    </source>
</reference>
<evidence type="ECO:0000256" key="3">
    <source>
        <dbReference type="ARBA" id="ARBA00023002"/>
    </source>
</evidence>
<dbReference type="InterPro" id="IPR050770">
    <property type="entry name" value="Intradiol_RC_Dioxygenase"/>
</dbReference>
<dbReference type="EMBL" id="JAEACQ010000237">
    <property type="protein sequence ID" value="MBL7629797.1"/>
    <property type="molecule type" value="Genomic_DNA"/>
</dbReference>
<sequence>MTLTATPGQTVGPFFHYGLAYDGDCVLVPPGSPGSVLLRGQVLDGAGVAVRDALVEIWQTRPDGSVPRDVGSLRRDGWSFTGFGRACTGQDGRYVFSTLVPGAGKPGRPAFFAVTVFARGLSNRLFTRAYLPHDDAALAGDPLLSALPPRRRATLLASRDERGFVFDIHLQGANETVFLRYPGQ</sequence>
<comment type="caution">
    <text evidence="5">The sequence shown here is derived from an EMBL/GenBank/DDBJ whole genome shotgun (WGS) entry which is preliminary data.</text>
</comment>
<evidence type="ECO:0000256" key="2">
    <source>
        <dbReference type="ARBA" id="ARBA00022964"/>
    </source>
</evidence>
<name>A0A937RGJ7_9ACTN</name>
<proteinExistence type="inferred from homology"/>
<keyword evidence="6" id="KW-1185">Reference proteome</keyword>
<feature type="domain" description="Intradiol ring-cleavage dioxygenases" evidence="4">
    <location>
        <begin position="12"/>
        <end position="172"/>
    </location>
</feature>
<dbReference type="GO" id="GO:0018578">
    <property type="term" value="F:protocatechuate 3,4-dioxygenase activity"/>
    <property type="evidence" value="ECO:0007669"/>
    <property type="project" value="UniProtKB-EC"/>
</dbReference>
<accession>A0A937RGJ7</accession>
<evidence type="ECO:0000259" key="4">
    <source>
        <dbReference type="Pfam" id="PF00775"/>
    </source>
</evidence>
<dbReference type="GO" id="GO:0008199">
    <property type="term" value="F:ferric iron binding"/>
    <property type="evidence" value="ECO:0007669"/>
    <property type="project" value="InterPro"/>
</dbReference>
<dbReference type="InterPro" id="IPR012786">
    <property type="entry name" value="Protocat_dOase_a"/>
</dbReference>
<protein>
    <submittedName>
        <fullName evidence="5">Protocatechuate 3,4-dioxygenase subunit alpha</fullName>
        <ecNumber evidence="5">1.13.11.3</ecNumber>
    </submittedName>
</protein>
<evidence type="ECO:0000313" key="6">
    <source>
        <dbReference type="Proteomes" id="UP000604475"/>
    </source>
</evidence>
<gene>
    <name evidence="5" type="primary">pcaG</name>
    <name evidence="5" type="ORF">I7412_22030</name>
</gene>
<keyword evidence="2" id="KW-0223">Dioxygenase</keyword>
<dbReference type="EC" id="1.13.11.3" evidence="5"/>
<dbReference type="PANTHER" id="PTHR33711">
    <property type="entry name" value="DIOXYGENASE, PUTATIVE (AFU_ORTHOLOGUE AFUA_2G02910)-RELATED"/>
    <property type="match status" value="1"/>
</dbReference>
<dbReference type="NCBIfam" id="TIGR02423">
    <property type="entry name" value="protocat_alph"/>
    <property type="match status" value="1"/>
</dbReference>
<dbReference type="PANTHER" id="PTHR33711:SF9">
    <property type="entry name" value="PROTOCATECHUATE 3,4-DIOXYGENASE ALPHA CHAIN"/>
    <property type="match status" value="1"/>
</dbReference>
<organism evidence="5 6">
    <name type="scientific">Frankia nepalensis</name>
    <dbReference type="NCBI Taxonomy" id="1836974"/>
    <lineage>
        <taxon>Bacteria</taxon>
        <taxon>Bacillati</taxon>
        <taxon>Actinomycetota</taxon>
        <taxon>Actinomycetes</taxon>
        <taxon>Frankiales</taxon>
        <taxon>Frankiaceae</taxon>
        <taxon>Frankia</taxon>
    </lineage>
</organism>
<dbReference type="Gene3D" id="2.60.130.10">
    <property type="entry name" value="Aromatic compound dioxygenase"/>
    <property type="match status" value="1"/>
</dbReference>
<dbReference type="Pfam" id="PF00775">
    <property type="entry name" value="Dioxygenase_C"/>
    <property type="match status" value="1"/>
</dbReference>